<feature type="transmembrane region" description="Helical" evidence="1">
    <location>
        <begin position="238"/>
        <end position="258"/>
    </location>
</feature>
<dbReference type="InterPro" id="IPR003148">
    <property type="entry name" value="RCK_N"/>
</dbReference>
<dbReference type="Gene3D" id="3.40.50.720">
    <property type="entry name" value="NAD(P)-binding Rossmann-like Domain"/>
    <property type="match status" value="2"/>
</dbReference>
<accession>A0ABT7BYU8</accession>
<dbReference type="Proteomes" id="UP001232992">
    <property type="component" value="Unassembled WGS sequence"/>
</dbReference>
<reference evidence="3 4" key="1">
    <citation type="submission" date="2023-01" db="EMBL/GenBank/DDBJ databases">
        <title>Novel diversity within Roseofilum (Cyanobacteria; Desertifilaceae) from marine benthic mats with descriptions of four novel species.</title>
        <authorList>
            <person name="Wang Y."/>
            <person name="Berthold D.E."/>
            <person name="Hu J."/>
            <person name="Lefler F.W."/>
            <person name="Laughinghouse H.D. IV."/>
        </authorList>
    </citation>
    <scope>NUCLEOTIDE SEQUENCE [LARGE SCALE GENOMIC DNA]</scope>
    <source>
        <strain evidence="3 4">BLCC-M143</strain>
    </source>
</reference>
<organism evidence="3 4">
    <name type="scientific">Roseofilum casamattae BLCC-M143</name>
    <dbReference type="NCBI Taxonomy" id="3022442"/>
    <lineage>
        <taxon>Bacteria</taxon>
        <taxon>Bacillati</taxon>
        <taxon>Cyanobacteriota</taxon>
        <taxon>Cyanophyceae</taxon>
        <taxon>Desertifilales</taxon>
        <taxon>Desertifilaceae</taxon>
        <taxon>Roseofilum</taxon>
        <taxon>Roseofilum casamattae</taxon>
    </lineage>
</organism>
<comment type="caution">
    <text evidence="3">The sequence shown here is derived from an EMBL/GenBank/DDBJ whole genome shotgun (WGS) entry which is preliminary data.</text>
</comment>
<dbReference type="SUPFAM" id="SSF51735">
    <property type="entry name" value="NAD(P)-binding Rossmann-fold domains"/>
    <property type="match status" value="2"/>
</dbReference>
<dbReference type="InterPro" id="IPR050721">
    <property type="entry name" value="Trk_Ktr_HKT_K-transport"/>
</dbReference>
<dbReference type="SUPFAM" id="SSF81324">
    <property type="entry name" value="Voltage-gated potassium channels"/>
    <property type="match status" value="1"/>
</dbReference>
<dbReference type="PANTHER" id="PTHR43833:SF11">
    <property type="entry name" value="VOLTAGE-GATED POTASSIUM CHANNEL KCH"/>
    <property type="match status" value="1"/>
</dbReference>
<keyword evidence="1" id="KW-1133">Transmembrane helix</keyword>
<dbReference type="Pfam" id="PF02254">
    <property type="entry name" value="TrkA_N"/>
    <property type="match status" value="2"/>
</dbReference>
<gene>
    <name evidence="3" type="ORF">PMH09_14375</name>
</gene>
<feature type="transmembrane region" description="Helical" evidence="1">
    <location>
        <begin position="294"/>
        <end position="314"/>
    </location>
</feature>
<evidence type="ECO:0000313" key="3">
    <source>
        <dbReference type="EMBL" id="MDJ1184368.1"/>
    </source>
</evidence>
<dbReference type="EMBL" id="JAQOSQ010000014">
    <property type="protein sequence ID" value="MDJ1184368.1"/>
    <property type="molecule type" value="Genomic_DNA"/>
</dbReference>
<keyword evidence="1" id="KW-0812">Transmembrane</keyword>
<dbReference type="PANTHER" id="PTHR43833">
    <property type="entry name" value="POTASSIUM CHANNEL PROTEIN 2-RELATED-RELATED"/>
    <property type="match status" value="1"/>
</dbReference>
<name>A0ABT7BYU8_9CYAN</name>
<sequence length="577" mass="63112">MKPRIIVCGLGRTGYTIFSLLRQQGALVIGISTEPIPGEEERTIVGELRSASTLLKAGIIDADTLIIATHDDAENLAILVQARVLNPKIRVINRLFNTNLGDRLDRTLPQHTTMSVSSLAAPVFVFAAFGNQAIGQLQLYNQTWPIYEEYIDSHHPWQGKSLTELWENPNRMLIYYLPHHGKTDLISAVANQRTLQVGDRLILAAQPSPKRSRISAIAKLRKFITYLGQFQQHVRSSVLVTLLLLSTILIATFTYTWINWEISLVDALYFSVGMITGAGGKEEVAEQAPAAVKLFTAVMMLVGAGIVGIGYALLNDWVLGTRFRKLLETAPIPSKHHFIVCGLGGIGIQIARQLHDKGYDVVIIEPDTNCRFLNTAYSLKIPVILSDACLATTLETANINSAEALFAVTSNDTINLEISLTSKSLSSKLPVIVRNQDPHFARLFQQVFDFTSVLSPIDLAAPSFAAAALGGKILGNGMTGDSLWVALAALITPSHPFCGQRVQEAAMQADFVPLYLETTYGETIHSWKLLEATLTPGDVLYLTMPASQLDRLWRTKSLSSAISPTIIAPENSTLGVE</sequence>
<protein>
    <submittedName>
        <fullName evidence="3">NAD-binding protein</fullName>
    </submittedName>
</protein>
<evidence type="ECO:0000259" key="2">
    <source>
        <dbReference type="PROSITE" id="PS51201"/>
    </source>
</evidence>
<feature type="domain" description="RCK N-terminal" evidence="2">
    <location>
        <begin position="335"/>
        <end position="454"/>
    </location>
</feature>
<keyword evidence="4" id="KW-1185">Reference proteome</keyword>
<proteinExistence type="predicted"/>
<dbReference type="PROSITE" id="PS51201">
    <property type="entry name" value="RCK_N"/>
    <property type="match status" value="1"/>
</dbReference>
<keyword evidence="1" id="KW-0472">Membrane</keyword>
<evidence type="ECO:0000256" key="1">
    <source>
        <dbReference type="SAM" id="Phobius"/>
    </source>
</evidence>
<dbReference type="RefSeq" id="WP_283759021.1">
    <property type="nucleotide sequence ID" value="NZ_JAQOSQ010000014.1"/>
</dbReference>
<dbReference type="InterPro" id="IPR036291">
    <property type="entry name" value="NAD(P)-bd_dom_sf"/>
</dbReference>
<dbReference type="Gene3D" id="1.10.287.70">
    <property type="match status" value="1"/>
</dbReference>
<evidence type="ECO:0000313" key="4">
    <source>
        <dbReference type="Proteomes" id="UP001232992"/>
    </source>
</evidence>